<dbReference type="InterPro" id="IPR023614">
    <property type="entry name" value="Porin_dom_sf"/>
</dbReference>
<name>A0A3S9VXX7_9BACT</name>
<dbReference type="EMBL" id="CP032819">
    <property type="protein sequence ID" value="AZS31363.1"/>
    <property type="molecule type" value="Genomic_DNA"/>
</dbReference>
<gene>
    <name evidence="2" type="ORF">D8S85_18625</name>
</gene>
<keyword evidence="1" id="KW-0732">Signal</keyword>
<dbReference type="RefSeq" id="WP_106481931.1">
    <property type="nucleotide sequence ID" value="NZ_CP032819.1"/>
</dbReference>
<dbReference type="Pfam" id="PF07396">
    <property type="entry name" value="Porin_O_P"/>
    <property type="match status" value="1"/>
</dbReference>
<feature type="signal peptide" evidence="1">
    <location>
        <begin position="1"/>
        <end position="23"/>
    </location>
</feature>
<dbReference type="AlphaFoldDB" id="A0A3S9VXX7"/>
<feature type="chain" id="PRO_5019345203" description="Porin" evidence="1">
    <location>
        <begin position="24"/>
        <end position="449"/>
    </location>
</feature>
<dbReference type="KEGG" id="buy:D8S85_18625"/>
<protein>
    <recommendedName>
        <fullName evidence="4">Porin</fullName>
    </recommendedName>
</protein>
<proteinExistence type="predicted"/>
<organism evidence="2 3">
    <name type="scientific">Butyricimonas faecalis</name>
    <dbReference type="NCBI Taxonomy" id="2093856"/>
    <lineage>
        <taxon>Bacteria</taxon>
        <taxon>Pseudomonadati</taxon>
        <taxon>Bacteroidota</taxon>
        <taxon>Bacteroidia</taxon>
        <taxon>Bacteroidales</taxon>
        <taxon>Odoribacteraceae</taxon>
        <taxon>Butyricimonas</taxon>
    </lineage>
</organism>
<reference evidence="2 3" key="1">
    <citation type="submission" date="2018-10" db="EMBL/GenBank/DDBJ databases">
        <title>Butyricimonas faecalis sp. nov., isolated from human faeces and emended description of the genus Butyricimonas.</title>
        <authorList>
            <person name="Le Roy T."/>
            <person name="Van der Smissen P."/>
            <person name="Paquot A."/>
            <person name="Delzenne N."/>
            <person name="Muccioli G."/>
            <person name="Collet J.-F."/>
            <person name="Cani P.D."/>
        </authorList>
    </citation>
    <scope>NUCLEOTIDE SEQUENCE [LARGE SCALE GENOMIC DNA]</scope>
    <source>
        <strain evidence="2 3">H184</strain>
    </source>
</reference>
<evidence type="ECO:0000256" key="1">
    <source>
        <dbReference type="SAM" id="SignalP"/>
    </source>
</evidence>
<dbReference type="Proteomes" id="UP000270673">
    <property type="component" value="Chromosome"/>
</dbReference>
<dbReference type="InterPro" id="IPR010870">
    <property type="entry name" value="Porin_O/P"/>
</dbReference>
<dbReference type="Gene3D" id="2.40.160.10">
    <property type="entry name" value="Porin"/>
    <property type="match status" value="1"/>
</dbReference>
<evidence type="ECO:0000313" key="3">
    <source>
        <dbReference type="Proteomes" id="UP000270673"/>
    </source>
</evidence>
<dbReference type="OrthoDB" id="9807854at2"/>
<keyword evidence="3" id="KW-1185">Reference proteome</keyword>
<evidence type="ECO:0000313" key="2">
    <source>
        <dbReference type="EMBL" id="AZS31363.1"/>
    </source>
</evidence>
<evidence type="ECO:0008006" key="4">
    <source>
        <dbReference type="Google" id="ProtNLM"/>
    </source>
</evidence>
<accession>A0A3S9VXX7</accession>
<sequence>MKKYILLPVMMVAAMLSTTAVKAQEDVNPLLKYVNKENDLKASIGGRMFADLAYYHTEWTPMNSGAAITDARIHASLTYGKLYIYADFGFGKGEFSQKNLFAQYTFKESLKGIHLVKAGYYNEPSSMSMMTSSYNYHFISRPSVAQALAPGRSLGATYKFFNRHFFADQGIFSQLKYNDQEEGYQGFSLSGRWLWKPINDNNITLQFGTGLRYQRINGGEVYQDGVYKTNMHVAANMQTYVDETTKFLSCDLPWAKDAFTISPEFLFKSNRVFARGEFIWKKVWKDRDDQTLFESQLGGQQSWTNVEGWRGGNKLRPTIMNGGYVEFGYLLRGKAYTYDDEYGLLKGMGDKGGLELVARYSCTNLTDITDGDIFLVGNHKFYPNGKIVDYPYSSSIDGGTMHTVTLGLNYSFNQYIKIMGEYQYANLSNVYFPDDKNFHQLQLRVMFAF</sequence>